<dbReference type="InterPro" id="IPR051861">
    <property type="entry name" value="NET_actin-binding_domain"/>
</dbReference>
<dbReference type="Gene3D" id="1.10.287.1490">
    <property type="match status" value="1"/>
</dbReference>
<dbReference type="PANTHER" id="PTHR32258:SF28">
    <property type="entry name" value="PROTEIN NETWORKED 3A-RELATED"/>
    <property type="match status" value="1"/>
</dbReference>
<dbReference type="SUPFAM" id="SSF57997">
    <property type="entry name" value="Tropomyosin"/>
    <property type="match status" value="1"/>
</dbReference>
<proteinExistence type="predicted"/>
<protein>
    <submittedName>
        <fullName evidence="2">SEC10/PgrA surface exclusion domain-containing protein</fullName>
    </submittedName>
</protein>
<dbReference type="NCBIfam" id="TIGR04320">
    <property type="entry name" value="Surf_Exclu_PgrA"/>
    <property type="match status" value="1"/>
</dbReference>
<feature type="coiled-coil region" evidence="1">
    <location>
        <begin position="673"/>
        <end position="735"/>
    </location>
</feature>
<dbReference type="EMBL" id="CP110509">
    <property type="protein sequence ID" value="WMB27768.1"/>
    <property type="molecule type" value="Genomic_DNA"/>
</dbReference>
<dbReference type="InterPro" id="IPR027607">
    <property type="entry name" value="Surf_Exclu_SEC10/PgrA"/>
</dbReference>
<evidence type="ECO:0000313" key="3">
    <source>
        <dbReference type="Proteomes" id="UP001238096"/>
    </source>
</evidence>
<gene>
    <name evidence="2" type="ORF">N1496_06755</name>
</gene>
<keyword evidence="3" id="KW-1185">Reference proteome</keyword>
<feature type="coiled-coil region" evidence="1">
    <location>
        <begin position="67"/>
        <end position="224"/>
    </location>
</feature>
<sequence length="898" mass="95820">MELENNKSTHVKTTIALTSTLALLGTSVGVSNHVKADDMSAQDSGKNYTSVDSIAKPTTIAGTREAIKTSEETLKNQKADLNAVTSDIAKTNEEITSTEANISKAESNLAVAKDTLAAVSNVTEEEFNTLVETNKKGLEATNAQIVAKEAEKQQLAAQAKEQAQAVSSADNQSKQLAAQAQEADKKVIDLSNMVNQPEAITASAQKAENDIKVTATNLTKAENDLAAATSASTSQLNNELAANKASLSAKKSELSSLESGAQQLAVNVSGSNKMQVPTSFPYEEIKRLAQSGYIGTQSYMNAFNAMRNTLVNGAHVGVGLNNYVDIASDLNRLVDPDHLSVEVQNELALFAADMINSVRQHLGLPPVMVSVGSQDFARKLASDYKATHGNTIPNFYYGQQGTAGHYGIGPHDKTIIENSATSVGLIKNDDNMYENIGGFNDVHTVNGLKRSIFNSIRYMFFDDAAHGNTFGHAINFLRTDKQNPSKAIYLGLSASTVGRLNTHFVVFPESNIQNAGLFNKNLVSAPTSALNNAGRINSLKSDISNITTKIASLEDRLNNVSAEAGVVSAQQAVNSLKAQLETAKATSAKLNLQVLKMAQSKAGLQNELKMARASQQDVKSALDKSLASLSNAKVALNKTESALKVTENQLLNLVTKRLQLQKIIAFQNNPNRVAIAEENVATAQAQLNTLNSKLIDQKENLKTLSTTKISLLASITSSEQQLNLLENLLKEKTAELTTISNSSVVSSVASQSLSATTAPSVINNASLVSQVLAQKVKVEAQKTKAINPAIVTTIEDKTSQMLAVSSKLVSKSTTQLVRDILLASSQVAANQGLLEKVTHTVSQATQSIERSYGRSSETVGSIVSSQDESTKRAIRAGVVMLAAVGLSGYKLKKVNRKW</sequence>
<evidence type="ECO:0000256" key="1">
    <source>
        <dbReference type="SAM" id="Coils"/>
    </source>
</evidence>
<feature type="coiled-coil region" evidence="1">
    <location>
        <begin position="536"/>
        <end position="593"/>
    </location>
</feature>
<accession>A0ABY9LFT1</accession>
<dbReference type="RefSeq" id="WP_018366305.1">
    <property type="nucleotide sequence ID" value="NZ_CP110509.1"/>
</dbReference>
<name>A0ABY9LFT1_9STRE</name>
<organism evidence="2 3">
    <name type="scientific">Streptococcus didelphis</name>
    <dbReference type="NCBI Taxonomy" id="102886"/>
    <lineage>
        <taxon>Bacteria</taxon>
        <taxon>Bacillati</taxon>
        <taxon>Bacillota</taxon>
        <taxon>Bacilli</taxon>
        <taxon>Lactobacillales</taxon>
        <taxon>Streptococcaceae</taxon>
        <taxon>Streptococcus</taxon>
    </lineage>
</organism>
<keyword evidence="1" id="KW-0175">Coiled coil</keyword>
<dbReference type="Proteomes" id="UP001238096">
    <property type="component" value="Chromosome"/>
</dbReference>
<reference evidence="3" key="1">
    <citation type="submission" date="2022-10" db="EMBL/GenBank/DDBJ databases">
        <title>Streptococcus didelphis as causative of fatal infections in opossums (Didelphis albiventris).</title>
        <authorList>
            <person name="Breyer G.M."/>
            <person name="Da Silva M.E.R.J."/>
            <person name="Siqueira F.M."/>
        </authorList>
    </citation>
    <scope>NUCLEOTIDE SEQUENCE [LARGE SCALE GENOMIC DNA]</scope>
    <source>
        <strain evidence="3">LBVP101/21</strain>
    </source>
</reference>
<dbReference type="PANTHER" id="PTHR32258">
    <property type="entry name" value="PROTEIN NETWORKED 4A"/>
    <property type="match status" value="1"/>
</dbReference>
<evidence type="ECO:0000313" key="2">
    <source>
        <dbReference type="EMBL" id="WMB27768.1"/>
    </source>
</evidence>